<evidence type="ECO:0000256" key="2">
    <source>
        <dbReference type="ARBA" id="ARBA00023108"/>
    </source>
</evidence>
<evidence type="ECO:0000256" key="1">
    <source>
        <dbReference type="ARBA" id="ARBA00022729"/>
    </source>
</evidence>
<dbReference type="EnsemblMetazoa" id="SCAU013663-RA">
    <property type="protein sequence ID" value="SCAU013663-PA"/>
    <property type="gene ID" value="SCAU013663"/>
</dbReference>
<dbReference type="GO" id="GO:0007623">
    <property type="term" value="P:circadian rhythm"/>
    <property type="evidence" value="ECO:0007669"/>
    <property type="project" value="UniProtKB-ARBA"/>
</dbReference>
<organism evidence="5 6">
    <name type="scientific">Stomoxys calcitrans</name>
    <name type="common">Stable fly</name>
    <name type="synonym">Conops calcitrans</name>
    <dbReference type="NCBI Taxonomy" id="35570"/>
    <lineage>
        <taxon>Eukaryota</taxon>
        <taxon>Metazoa</taxon>
        <taxon>Ecdysozoa</taxon>
        <taxon>Arthropoda</taxon>
        <taxon>Hexapoda</taxon>
        <taxon>Insecta</taxon>
        <taxon>Pterygota</taxon>
        <taxon>Neoptera</taxon>
        <taxon>Endopterygota</taxon>
        <taxon>Diptera</taxon>
        <taxon>Brachycera</taxon>
        <taxon>Muscomorpha</taxon>
        <taxon>Muscoidea</taxon>
        <taxon>Muscidae</taxon>
        <taxon>Stomoxys</taxon>
    </lineage>
</organism>
<dbReference type="OrthoDB" id="6432502at2759"/>
<keyword evidence="2" id="KW-0090">Biological rhythms</keyword>
<feature type="chain" id="PRO_5009327723" description="Hemolymph juvenile hormone binding protein" evidence="4">
    <location>
        <begin position="26"/>
        <end position="253"/>
    </location>
</feature>
<name>A0A1I8Q3X1_STOCA</name>
<gene>
    <name evidence="5" type="primary">106091025</name>
</gene>
<evidence type="ECO:0000256" key="3">
    <source>
        <dbReference type="ARBA" id="ARBA00060902"/>
    </source>
</evidence>
<dbReference type="Gene3D" id="3.15.10.30">
    <property type="entry name" value="Haemolymph juvenile hormone binding protein"/>
    <property type="match status" value="1"/>
</dbReference>
<evidence type="ECO:0000256" key="4">
    <source>
        <dbReference type="SAM" id="SignalP"/>
    </source>
</evidence>
<dbReference type="InterPro" id="IPR038606">
    <property type="entry name" value="To_sf"/>
</dbReference>
<sequence length="253" mass="28752">MHKQLYEHLFMLLIVLGLLFECKSGQLPPDIQKCKVNDNVCVANKIRELFQKFPNGNPQFGMPNVSAINLTNVTVSRAKSDSPIQLNFKFLKLTCYGLENSIIVNTTGWSKEPKIIDGEIYVPLMKIVGDYETNGKILLLSLDGKGKGTFEMTDCIFHMKGRLSFEKRKDGKNYAKLEKLKVDMKPKKFFVNMENLVRGSQVLTDTLNKVLNDNWRDVWNEMSDGINTALASVYTNITSGVLNELSYDDFYAE</sequence>
<dbReference type="Proteomes" id="UP000095300">
    <property type="component" value="Unassembled WGS sequence"/>
</dbReference>
<evidence type="ECO:0000313" key="6">
    <source>
        <dbReference type="Proteomes" id="UP000095300"/>
    </source>
</evidence>
<dbReference type="PANTHER" id="PTHR11008:SF32">
    <property type="entry name" value="CIRCADIAN CLOCK-CONTROLLED PROTEIN DAYWAKE-RELATED"/>
    <property type="match status" value="1"/>
</dbReference>
<dbReference type="GO" id="GO:0005615">
    <property type="term" value="C:extracellular space"/>
    <property type="evidence" value="ECO:0007669"/>
    <property type="project" value="TreeGrafter"/>
</dbReference>
<keyword evidence="6" id="KW-1185">Reference proteome</keyword>
<proteinExistence type="inferred from homology"/>
<dbReference type="VEuPathDB" id="VectorBase:SCAU013663"/>
<reference evidence="5" key="1">
    <citation type="submission" date="2020-05" db="UniProtKB">
        <authorList>
            <consortium name="EnsemblMetazoa"/>
        </authorList>
    </citation>
    <scope>IDENTIFICATION</scope>
    <source>
        <strain evidence="5">USDA</strain>
    </source>
</reference>
<dbReference type="KEGG" id="scac:106091025"/>
<protein>
    <recommendedName>
        <fullName evidence="7">Hemolymph juvenile hormone binding protein</fullName>
    </recommendedName>
</protein>
<feature type="signal peptide" evidence="4">
    <location>
        <begin position="1"/>
        <end position="25"/>
    </location>
</feature>
<dbReference type="PANTHER" id="PTHR11008">
    <property type="entry name" value="PROTEIN TAKEOUT-LIKE PROTEIN"/>
    <property type="match status" value="1"/>
</dbReference>
<evidence type="ECO:0000313" key="5">
    <source>
        <dbReference type="EnsemblMetazoa" id="SCAU013663-PA"/>
    </source>
</evidence>
<keyword evidence="1 4" id="KW-0732">Signal</keyword>
<dbReference type="Pfam" id="PF06585">
    <property type="entry name" value="JHBP"/>
    <property type="match status" value="1"/>
</dbReference>
<dbReference type="FunFam" id="3.15.10.30:FF:000001">
    <property type="entry name" value="Takeout-like protein 1"/>
    <property type="match status" value="1"/>
</dbReference>
<dbReference type="InterPro" id="IPR010562">
    <property type="entry name" value="Haemolymph_juvenile_hormone-bd"/>
</dbReference>
<dbReference type="SMART" id="SM00700">
    <property type="entry name" value="JHBP"/>
    <property type="match status" value="1"/>
</dbReference>
<accession>A0A1I8Q3X1</accession>
<evidence type="ECO:0008006" key="7">
    <source>
        <dbReference type="Google" id="ProtNLM"/>
    </source>
</evidence>
<comment type="similarity">
    <text evidence="3">Belongs to the TO family.</text>
</comment>
<dbReference type="AlphaFoldDB" id="A0A1I8Q3X1"/>